<feature type="transmembrane region" description="Helical" evidence="1">
    <location>
        <begin position="103"/>
        <end position="124"/>
    </location>
</feature>
<evidence type="ECO:0000256" key="1">
    <source>
        <dbReference type="SAM" id="Phobius"/>
    </source>
</evidence>
<keyword evidence="1" id="KW-0472">Membrane</keyword>
<keyword evidence="3" id="KW-1185">Reference proteome</keyword>
<dbReference type="AlphaFoldDB" id="A0A0R3KBP9"/>
<dbReference type="Pfam" id="PF03729">
    <property type="entry name" value="DUF308"/>
    <property type="match status" value="1"/>
</dbReference>
<feature type="transmembrane region" description="Helical" evidence="1">
    <location>
        <begin position="136"/>
        <end position="156"/>
    </location>
</feature>
<name>A0A0R3KBP9_9BRAD</name>
<dbReference type="OrthoDB" id="9815400at2"/>
<proteinExistence type="predicted"/>
<evidence type="ECO:0008006" key="4">
    <source>
        <dbReference type="Google" id="ProtNLM"/>
    </source>
</evidence>
<dbReference type="InterPro" id="IPR052712">
    <property type="entry name" value="Acid_resist_chaperone_HdeD"/>
</dbReference>
<accession>A0A0R3KBP9</accession>
<dbReference type="RefSeq" id="WP_057840867.1">
    <property type="nucleotide sequence ID" value="NZ_LLXZ01000231.1"/>
</dbReference>
<dbReference type="GO" id="GO:0005886">
    <property type="term" value="C:plasma membrane"/>
    <property type="evidence" value="ECO:0007669"/>
    <property type="project" value="TreeGrafter"/>
</dbReference>
<evidence type="ECO:0000313" key="3">
    <source>
        <dbReference type="Proteomes" id="UP000050863"/>
    </source>
</evidence>
<organism evidence="2 3">
    <name type="scientific">Bradyrhizobium jicamae</name>
    <dbReference type="NCBI Taxonomy" id="280332"/>
    <lineage>
        <taxon>Bacteria</taxon>
        <taxon>Pseudomonadati</taxon>
        <taxon>Pseudomonadota</taxon>
        <taxon>Alphaproteobacteria</taxon>
        <taxon>Hyphomicrobiales</taxon>
        <taxon>Nitrobacteraceae</taxon>
        <taxon>Bradyrhizobium</taxon>
    </lineage>
</organism>
<dbReference type="InterPro" id="IPR005325">
    <property type="entry name" value="DUF308_memb"/>
</dbReference>
<protein>
    <recommendedName>
        <fullName evidence="4">HdeD protein</fullName>
    </recommendedName>
</protein>
<sequence>MTSSSDIVRQLRAGPGTASLPKWGSVFALGVVYLITGFVALGSVALATVASVLLVGVMMIVAGVAEMINAFQVKTWGKFLLCALLGALYIVAGLVTFDNPTLAAVLLTLALGVSLVAASIMRLILAFSMKRATPRFWLAISGVVTLLVGSLILASWPINSVYILGLFLGVDLIVAGASWIGISFGLRHSPIVKARSST</sequence>
<reference evidence="2 3" key="1">
    <citation type="submission" date="2014-03" db="EMBL/GenBank/DDBJ databases">
        <title>Bradyrhizobium valentinum sp. nov., isolated from effective nodules of Lupinus mariae-josephae, a lupine endemic of basic-lime soils in Eastern Spain.</title>
        <authorList>
            <person name="Duran D."/>
            <person name="Rey L."/>
            <person name="Navarro A."/>
            <person name="Busquets A."/>
            <person name="Imperial J."/>
            <person name="Ruiz-Argueso T."/>
        </authorList>
    </citation>
    <scope>NUCLEOTIDE SEQUENCE [LARGE SCALE GENOMIC DNA]</scope>
    <source>
        <strain evidence="2 3">PAC68</strain>
    </source>
</reference>
<comment type="caution">
    <text evidence="2">The sequence shown here is derived from an EMBL/GenBank/DDBJ whole genome shotgun (WGS) entry which is preliminary data.</text>
</comment>
<evidence type="ECO:0000313" key="2">
    <source>
        <dbReference type="EMBL" id="KRQ92912.1"/>
    </source>
</evidence>
<gene>
    <name evidence="2" type="ORF">CQ12_30310</name>
</gene>
<keyword evidence="1" id="KW-1133">Transmembrane helix</keyword>
<feature type="transmembrane region" description="Helical" evidence="1">
    <location>
        <begin position="31"/>
        <end position="64"/>
    </location>
</feature>
<dbReference type="STRING" id="280332.CQ12_30310"/>
<dbReference type="PANTHER" id="PTHR34989:SF1">
    <property type="entry name" value="PROTEIN HDED"/>
    <property type="match status" value="1"/>
</dbReference>
<feature type="transmembrane region" description="Helical" evidence="1">
    <location>
        <begin position="76"/>
        <end position="97"/>
    </location>
</feature>
<keyword evidence="1" id="KW-0812">Transmembrane</keyword>
<dbReference type="PANTHER" id="PTHR34989">
    <property type="entry name" value="PROTEIN HDED"/>
    <property type="match status" value="1"/>
</dbReference>
<dbReference type="EMBL" id="LLXZ01000231">
    <property type="protein sequence ID" value="KRQ92912.1"/>
    <property type="molecule type" value="Genomic_DNA"/>
</dbReference>
<feature type="transmembrane region" description="Helical" evidence="1">
    <location>
        <begin position="162"/>
        <end position="186"/>
    </location>
</feature>
<dbReference type="Proteomes" id="UP000050863">
    <property type="component" value="Unassembled WGS sequence"/>
</dbReference>